<gene>
    <name evidence="14" type="primary">folK</name>
    <name evidence="14" type="ORF">ACFQDM_15235</name>
</gene>
<dbReference type="NCBIfam" id="TIGR01498">
    <property type="entry name" value="folK"/>
    <property type="match status" value="1"/>
</dbReference>
<comment type="function">
    <text evidence="10">Catalyzes the transfer of pyrophosphate from adenosine triphosphate (ATP) to 6-hydroxymethyl-7,8-dihydropterin, an enzymatic step in folate biosynthesis pathway.</text>
</comment>
<dbReference type="PANTHER" id="PTHR43071">
    <property type="entry name" value="2-AMINO-4-HYDROXY-6-HYDROXYMETHYLDIHYDROPTERIDINE PYROPHOSPHOKINASE"/>
    <property type="match status" value="1"/>
</dbReference>
<evidence type="ECO:0000256" key="6">
    <source>
        <dbReference type="ARBA" id="ARBA00022741"/>
    </source>
</evidence>
<dbReference type="RefSeq" id="WP_377380496.1">
    <property type="nucleotide sequence ID" value="NZ_JBHSSW010000033.1"/>
</dbReference>
<dbReference type="CDD" id="cd00483">
    <property type="entry name" value="HPPK"/>
    <property type="match status" value="1"/>
</dbReference>
<evidence type="ECO:0000313" key="15">
    <source>
        <dbReference type="Proteomes" id="UP001596303"/>
    </source>
</evidence>
<dbReference type="Pfam" id="PF01288">
    <property type="entry name" value="HPPK"/>
    <property type="match status" value="1"/>
</dbReference>
<dbReference type="Proteomes" id="UP001596303">
    <property type="component" value="Unassembled WGS sequence"/>
</dbReference>
<evidence type="ECO:0000256" key="1">
    <source>
        <dbReference type="ARBA" id="ARBA00005051"/>
    </source>
</evidence>
<dbReference type="GO" id="GO:0003848">
    <property type="term" value="F:2-amino-4-hydroxy-6-hydroxymethyldihydropteridine diphosphokinase activity"/>
    <property type="evidence" value="ECO:0007669"/>
    <property type="project" value="UniProtKB-EC"/>
</dbReference>
<evidence type="ECO:0000256" key="5">
    <source>
        <dbReference type="ARBA" id="ARBA00022679"/>
    </source>
</evidence>
<keyword evidence="15" id="KW-1185">Reference proteome</keyword>
<name>A0ABW1SD14_9PROT</name>
<evidence type="ECO:0000256" key="11">
    <source>
        <dbReference type="ARBA" id="ARBA00029766"/>
    </source>
</evidence>
<dbReference type="InterPro" id="IPR035907">
    <property type="entry name" value="Hppk_sf"/>
</dbReference>
<evidence type="ECO:0000259" key="13">
    <source>
        <dbReference type="PROSITE" id="PS00794"/>
    </source>
</evidence>
<comment type="similarity">
    <text evidence="2">Belongs to the HPPK family.</text>
</comment>
<evidence type="ECO:0000256" key="2">
    <source>
        <dbReference type="ARBA" id="ARBA00005810"/>
    </source>
</evidence>
<dbReference type="SUPFAM" id="SSF55083">
    <property type="entry name" value="6-hydroxymethyl-7,8-dihydropterin pyrophosphokinase, HPPK"/>
    <property type="match status" value="1"/>
</dbReference>
<evidence type="ECO:0000256" key="12">
    <source>
        <dbReference type="ARBA" id="ARBA00033413"/>
    </source>
</evidence>
<keyword evidence="6" id="KW-0547">Nucleotide-binding</keyword>
<keyword evidence="7" id="KW-0418">Kinase</keyword>
<dbReference type="PANTHER" id="PTHR43071:SF1">
    <property type="entry name" value="2-AMINO-4-HYDROXY-6-HYDROXYMETHYLDIHYDROPTERIDINE PYROPHOSPHOKINASE"/>
    <property type="match status" value="1"/>
</dbReference>
<feature type="domain" description="7,8-dihydro-6-hydroxymethylpterin-pyrophosphokinase" evidence="13">
    <location>
        <begin position="88"/>
        <end position="99"/>
    </location>
</feature>
<evidence type="ECO:0000313" key="14">
    <source>
        <dbReference type="EMBL" id="MFC6199438.1"/>
    </source>
</evidence>
<evidence type="ECO:0000256" key="7">
    <source>
        <dbReference type="ARBA" id="ARBA00022777"/>
    </source>
</evidence>
<organism evidence="14 15">
    <name type="scientific">Ponticaulis profundi</name>
    <dbReference type="NCBI Taxonomy" id="2665222"/>
    <lineage>
        <taxon>Bacteria</taxon>
        <taxon>Pseudomonadati</taxon>
        <taxon>Pseudomonadota</taxon>
        <taxon>Alphaproteobacteria</taxon>
        <taxon>Hyphomonadales</taxon>
        <taxon>Hyphomonadaceae</taxon>
        <taxon>Ponticaulis</taxon>
    </lineage>
</organism>
<keyword evidence="9" id="KW-0289">Folate biosynthesis</keyword>
<dbReference type="EC" id="2.7.6.3" evidence="3"/>
<accession>A0ABW1SD14</accession>
<dbReference type="EMBL" id="JBHSSW010000033">
    <property type="protein sequence ID" value="MFC6199438.1"/>
    <property type="molecule type" value="Genomic_DNA"/>
</dbReference>
<dbReference type="PROSITE" id="PS00794">
    <property type="entry name" value="HPPK"/>
    <property type="match status" value="1"/>
</dbReference>
<keyword evidence="8" id="KW-0067">ATP-binding</keyword>
<proteinExistence type="inferred from homology"/>
<comment type="caution">
    <text evidence="14">The sequence shown here is derived from an EMBL/GenBank/DDBJ whole genome shotgun (WGS) entry which is preliminary data.</text>
</comment>
<evidence type="ECO:0000256" key="9">
    <source>
        <dbReference type="ARBA" id="ARBA00022909"/>
    </source>
</evidence>
<sequence>MTHTGIGLGSNLGDRRDHLLQAARAIQALPVTDILQASSIWETPPWGKTDQPAFLNACLLVETSLTPNALLSLILKIEQDMGREREEKWGPRLIDIDLLFMEDHHVVTDDLILPHPHISERAFVLAPLKEIAPFQQIGTRSVLKLADEISFEGLVKLGPFPPL</sequence>
<evidence type="ECO:0000256" key="8">
    <source>
        <dbReference type="ARBA" id="ARBA00022840"/>
    </source>
</evidence>
<evidence type="ECO:0000256" key="4">
    <source>
        <dbReference type="ARBA" id="ARBA00016218"/>
    </source>
</evidence>
<dbReference type="InterPro" id="IPR000550">
    <property type="entry name" value="Hppk"/>
</dbReference>
<protein>
    <recommendedName>
        <fullName evidence="4">2-amino-4-hydroxy-6-hydroxymethyldihydropteridine pyrophosphokinase</fullName>
        <ecNumber evidence="3">2.7.6.3</ecNumber>
    </recommendedName>
    <alternativeName>
        <fullName evidence="11">6-hydroxymethyl-7,8-dihydropterin pyrophosphokinase</fullName>
    </alternativeName>
    <alternativeName>
        <fullName evidence="12">7,8-dihydro-6-hydroxymethylpterin-pyrophosphokinase</fullName>
    </alternativeName>
</protein>
<keyword evidence="5 14" id="KW-0808">Transferase</keyword>
<evidence type="ECO:0000256" key="10">
    <source>
        <dbReference type="ARBA" id="ARBA00029409"/>
    </source>
</evidence>
<reference evidence="15" key="1">
    <citation type="journal article" date="2019" name="Int. J. Syst. Evol. Microbiol.">
        <title>The Global Catalogue of Microorganisms (GCM) 10K type strain sequencing project: providing services to taxonomists for standard genome sequencing and annotation.</title>
        <authorList>
            <consortium name="The Broad Institute Genomics Platform"/>
            <consortium name="The Broad Institute Genome Sequencing Center for Infectious Disease"/>
            <person name="Wu L."/>
            <person name="Ma J."/>
        </authorList>
    </citation>
    <scope>NUCLEOTIDE SEQUENCE [LARGE SCALE GENOMIC DNA]</scope>
    <source>
        <strain evidence="15">CGMCC-1.15741</strain>
    </source>
</reference>
<dbReference type="Gene3D" id="3.30.70.560">
    <property type="entry name" value="7,8-Dihydro-6-hydroxymethylpterin-pyrophosphokinase HPPK"/>
    <property type="match status" value="1"/>
</dbReference>
<evidence type="ECO:0000256" key="3">
    <source>
        <dbReference type="ARBA" id="ARBA00013253"/>
    </source>
</evidence>
<comment type="pathway">
    <text evidence="1">Cofactor biosynthesis; tetrahydrofolate biosynthesis; 2-amino-4-hydroxy-6-hydroxymethyl-7,8-dihydropteridine diphosphate from 7,8-dihydroneopterin triphosphate: step 4/4.</text>
</comment>